<dbReference type="EMBL" id="VLTJ01000011">
    <property type="protein sequence ID" value="TSH97172.1"/>
    <property type="molecule type" value="Genomic_DNA"/>
</dbReference>
<organism evidence="3 4">
    <name type="scientific">Verticiella sediminum</name>
    <dbReference type="NCBI Taxonomy" id="1247510"/>
    <lineage>
        <taxon>Bacteria</taxon>
        <taxon>Pseudomonadati</taxon>
        <taxon>Pseudomonadota</taxon>
        <taxon>Betaproteobacteria</taxon>
        <taxon>Burkholderiales</taxon>
        <taxon>Alcaligenaceae</taxon>
        <taxon>Verticiella</taxon>
    </lineage>
</organism>
<dbReference type="SUPFAM" id="SSF53955">
    <property type="entry name" value="Lysozyme-like"/>
    <property type="match status" value="1"/>
</dbReference>
<evidence type="ECO:0000313" key="3">
    <source>
        <dbReference type="EMBL" id="TSH97172.1"/>
    </source>
</evidence>
<proteinExistence type="predicted"/>
<evidence type="ECO:0000256" key="1">
    <source>
        <dbReference type="SAM" id="SignalP"/>
    </source>
</evidence>
<feature type="signal peptide" evidence="1">
    <location>
        <begin position="1"/>
        <end position="20"/>
    </location>
</feature>
<dbReference type="InterPro" id="IPR008258">
    <property type="entry name" value="Transglycosylase_SLT_dom_1"/>
</dbReference>
<dbReference type="Gene3D" id="1.10.530.10">
    <property type="match status" value="1"/>
</dbReference>
<evidence type="ECO:0000313" key="4">
    <source>
        <dbReference type="Proteomes" id="UP000318405"/>
    </source>
</evidence>
<dbReference type="AlphaFoldDB" id="A0A556AW39"/>
<dbReference type="CDD" id="cd13400">
    <property type="entry name" value="LT_IagB-like"/>
    <property type="match status" value="1"/>
</dbReference>
<feature type="domain" description="Transglycosylase SLT" evidence="2">
    <location>
        <begin position="40"/>
        <end position="138"/>
    </location>
</feature>
<sequence>MGRSAGLWLGALACAAAAQAPHPSPLPPGGVPTHADVEACLRSAARHHGVDAALLRAIAQVESGLNVRAINRSNRNGSRDLGLMQINSAWLPVLARHGVREAQLYEPCVSAHVGAWILAANIARHGPVWRAVGAYNAISPARQLVYVRKVRAQLARAGASPVSAARPSRRSGLADR</sequence>
<gene>
    <name evidence="3" type="ORF">FOZ76_07055</name>
</gene>
<dbReference type="Proteomes" id="UP000318405">
    <property type="component" value="Unassembled WGS sequence"/>
</dbReference>
<protein>
    <submittedName>
        <fullName evidence="3">Lytic transglycosylase domain-containing protein</fullName>
    </submittedName>
</protein>
<dbReference type="OrthoDB" id="9808681at2"/>
<keyword evidence="1" id="KW-0732">Signal</keyword>
<dbReference type="Pfam" id="PF01464">
    <property type="entry name" value="SLT"/>
    <property type="match status" value="1"/>
</dbReference>
<dbReference type="InterPro" id="IPR023346">
    <property type="entry name" value="Lysozyme-like_dom_sf"/>
</dbReference>
<feature type="chain" id="PRO_5022234702" evidence="1">
    <location>
        <begin position="21"/>
        <end position="176"/>
    </location>
</feature>
<keyword evidence="4" id="KW-1185">Reference proteome</keyword>
<comment type="caution">
    <text evidence="3">The sequence shown here is derived from an EMBL/GenBank/DDBJ whole genome shotgun (WGS) entry which is preliminary data.</text>
</comment>
<accession>A0A556AW39</accession>
<name>A0A556AW39_9BURK</name>
<reference evidence="3 4" key="1">
    <citation type="submission" date="2019-07" db="EMBL/GenBank/DDBJ databases">
        <title>Qingshengfaniella alkalisoli gen. nov., sp. nov., isolated from saline soil.</title>
        <authorList>
            <person name="Xu L."/>
            <person name="Huang X.-X."/>
            <person name="Sun J.-Q."/>
        </authorList>
    </citation>
    <scope>NUCLEOTIDE SEQUENCE [LARGE SCALE GENOMIC DNA]</scope>
    <source>
        <strain evidence="3 4">DSM 27279</strain>
    </source>
</reference>
<evidence type="ECO:0000259" key="2">
    <source>
        <dbReference type="Pfam" id="PF01464"/>
    </source>
</evidence>